<dbReference type="EMBL" id="AKFT01000130">
    <property type="protein sequence ID" value="EJF43000.1"/>
    <property type="molecule type" value="Genomic_DNA"/>
</dbReference>
<dbReference type="PROSITE" id="PS51318">
    <property type="entry name" value="TAT"/>
    <property type="match status" value="1"/>
</dbReference>
<evidence type="ECO:0000256" key="1">
    <source>
        <dbReference type="ARBA" id="ARBA00008645"/>
    </source>
</evidence>
<evidence type="ECO:0000259" key="4">
    <source>
        <dbReference type="Pfam" id="PF12146"/>
    </source>
</evidence>
<protein>
    <submittedName>
        <fullName evidence="5">Alpha/beta hydrolase family protein</fullName>
    </submittedName>
</protein>
<feature type="domain" description="Peptidase S33 tripeptidyl aminopeptidase-like C-terminal" evidence="3">
    <location>
        <begin position="259"/>
        <end position="304"/>
    </location>
</feature>
<dbReference type="GO" id="GO:0016787">
    <property type="term" value="F:hydrolase activity"/>
    <property type="evidence" value="ECO:0007669"/>
    <property type="project" value="UniProtKB-KW"/>
</dbReference>
<dbReference type="PATRIC" id="fig|1125718.3.peg.1705"/>
<gene>
    <name evidence="5" type="ORF">HMPREF1318_3026</name>
</gene>
<dbReference type="InterPro" id="IPR006311">
    <property type="entry name" value="TAT_signal"/>
</dbReference>
<dbReference type="Pfam" id="PF08386">
    <property type="entry name" value="Abhydrolase_4"/>
    <property type="match status" value="1"/>
</dbReference>
<dbReference type="eggNOG" id="COG1073">
    <property type="taxonomic scope" value="Bacteria"/>
</dbReference>
<evidence type="ECO:0000259" key="3">
    <source>
        <dbReference type="Pfam" id="PF08386"/>
    </source>
</evidence>
<keyword evidence="5" id="KW-0378">Hydrolase</keyword>
<proteinExistence type="inferred from homology"/>
<reference evidence="5 6" key="1">
    <citation type="submission" date="2012-05" db="EMBL/GenBank/DDBJ databases">
        <authorList>
            <person name="Harkins D.M."/>
            <person name="Madupu R."/>
            <person name="Durkin A.S."/>
            <person name="Torralba M."/>
            <person name="Methe B."/>
            <person name="Sutton G.G."/>
            <person name="Nelson K.E."/>
        </authorList>
    </citation>
    <scope>NUCLEOTIDE SEQUENCE [LARGE SCALE GENOMIC DNA]</scope>
    <source>
        <strain evidence="5 6">F0489</strain>
    </source>
</reference>
<evidence type="ECO:0000256" key="2">
    <source>
        <dbReference type="SAM" id="MobiDB-lite"/>
    </source>
</evidence>
<dbReference type="InterPro" id="IPR013595">
    <property type="entry name" value="Pept_S33_TAP-like_C"/>
</dbReference>
<feature type="region of interest" description="Disordered" evidence="2">
    <location>
        <begin position="32"/>
        <end position="67"/>
    </location>
</feature>
<evidence type="ECO:0000313" key="5">
    <source>
        <dbReference type="EMBL" id="EJF43000.1"/>
    </source>
</evidence>
<dbReference type="RefSeq" id="WP_008731935.1">
    <property type="nucleotide sequence ID" value="NZ_AKFT01000130.1"/>
</dbReference>
<dbReference type="Proteomes" id="UP000002941">
    <property type="component" value="Unassembled WGS sequence"/>
</dbReference>
<evidence type="ECO:0000313" key="6">
    <source>
        <dbReference type="Proteomes" id="UP000002941"/>
    </source>
</evidence>
<dbReference type="OrthoDB" id="63034at2"/>
<accession>J1HBB4</accession>
<dbReference type="Pfam" id="PF12146">
    <property type="entry name" value="Hydrolase_4"/>
    <property type="match status" value="1"/>
</dbReference>
<dbReference type="PANTHER" id="PTHR22946">
    <property type="entry name" value="DIENELACTONE HYDROLASE DOMAIN-CONTAINING PROTEIN-RELATED"/>
    <property type="match status" value="1"/>
</dbReference>
<organism evidence="5 6">
    <name type="scientific">Actinomyces massiliensis F0489</name>
    <dbReference type="NCBI Taxonomy" id="1125718"/>
    <lineage>
        <taxon>Bacteria</taxon>
        <taxon>Bacillati</taxon>
        <taxon>Actinomycetota</taxon>
        <taxon>Actinomycetes</taxon>
        <taxon>Actinomycetales</taxon>
        <taxon>Actinomycetaceae</taxon>
        <taxon>Actinomyces</taxon>
    </lineage>
</organism>
<dbReference type="SUPFAM" id="SSF53474">
    <property type="entry name" value="alpha/beta-Hydrolases"/>
    <property type="match status" value="1"/>
</dbReference>
<keyword evidence="6" id="KW-1185">Reference proteome</keyword>
<dbReference type="Gene3D" id="3.40.50.1820">
    <property type="entry name" value="alpha/beta hydrolase"/>
    <property type="match status" value="1"/>
</dbReference>
<feature type="domain" description="Serine aminopeptidase S33" evidence="4">
    <location>
        <begin position="100"/>
        <end position="220"/>
    </location>
</feature>
<name>J1HBB4_9ACTO</name>
<sequence length="324" mass="33344">MPASPISRRAVVGALGVAGAWTLLSACGHGSPDGAPSDAVTSTATDSATGAATPTSGAPDVVDPASLPSYDYEERELAVVSQGETMAGRLYAPAVAGPVPLVVCSHGLVGSIDDLDPVARTLAGLGLASYRFAFRNGGPEAGDTTRMSVMTEVADLEAVLTAARSAADGWDVVDPQRIVLQGVSQGGAVSTITAARHPEEVAGLALWYPAFSITDDLHSIFGSLDNVPETLTLGGYRLGRIYAEDMWDYDVYADMPRYSSPVLIVHGTADATAPISYSERAEKTFPDAGLLSIDGAGHGFSGQAWDRAMGGTAAYLQRIGVLGG</sequence>
<comment type="similarity">
    <text evidence="1">Belongs to the AB hydrolase superfamily.</text>
</comment>
<comment type="caution">
    <text evidence="5">The sequence shown here is derived from an EMBL/GenBank/DDBJ whole genome shotgun (WGS) entry which is preliminary data.</text>
</comment>
<dbReference type="InterPro" id="IPR022742">
    <property type="entry name" value="Hydrolase_4"/>
</dbReference>
<feature type="compositionally biased region" description="Low complexity" evidence="2">
    <location>
        <begin position="35"/>
        <end position="60"/>
    </location>
</feature>
<dbReference type="InterPro" id="IPR029058">
    <property type="entry name" value="AB_hydrolase_fold"/>
</dbReference>
<dbReference type="InterPro" id="IPR050261">
    <property type="entry name" value="FrsA_esterase"/>
</dbReference>
<dbReference type="AlphaFoldDB" id="J1HBB4"/>